<evidence type="ECO:0000313" key="1">
    <source>
        <dbReference type="EMBL" id="JAE33319.1"/>
    </source>
</evidence>
<dbReference type="AlphaFoldDB" id="A0A0A9HBX7"/>
<name>A0A0A9HBX7_ARUDO</name>
<dbReference type="EMBL" id="GBRH01164577">
    <property type="protein sequence ID" value="JAE33319.1"/>
    <property type="molecule type" value="Transcribed_RNA"/>
</dbReference>
<reference evidence="1" key="1">
    <citation type="submission" date="2014-09" db="EMBL/GenBank/DDBJ databases">
        <authorList>
            <person name="Magalhaes I.L.F."/>
            <person name="Oliveira U."/>
            <person name="Santos F.R."/>
            <person name="Vidigal T.H.D.A."/>
            <person name="Brescovit A.D."/>
            <person name="Santos A.J."/>
        </authorList>
    </citation>
    <scope>NUCLEOTIDE SEQUENCE</scope>
    <source>
        <tissue evidence="1">Shoot tissue taken approximately 20 cm above the soil surface</tissue>
    </source>
</reference>
<organism evidence="1">
    <name type="scientific">Arundo donax</name>
    <name type="common">Giant reed</name>
    <name type="synonym">Donax arundinaceus</name>
    <dbReference type="NCBI Taxonomy" id="35708"/>
    <lineage>
        <taxon>Eukaryota</taxon>
        <taxon>Viridiplantae</taxon>
        <taxon>Streptophyta</taxon>
        <taxon>Embryophyta</taxon>
        <taxon>Tracheophyta</taxon>
        <taxon>Spermatophyta</taxon>
        <taxon>Magnoliopsida</taxon>
        <taxon>Liliopsida</taxon>
        <taxon>Poales</taxon>
        <taxon>Poaceae</taxon>
        <taxon>PACMAD clade</taxon>
        <taxon>Arundinoideae</taxon>
        <taxon>Arundineae</taxon>
        <taxon>Arundo</taxon>
    </lineage>
</organism>
<sequence length="42" mass="4928">MVLTLCPDFALHQDPRQLLPSKRILIIVSFYLIGNRTRKKTM</sequence>
<reference evidence="1" key="2">
    <citation type="journal article" date="2015" name="Data Brief">
        <title>Shoot transcriptome of the giant reed, Arundo donax.</title>
        <authorList>
            <person name="Barrero R.A."/>
            <person name="Guerrero F.D."/>
            <person name="Moolhuijzen P."/>
            <person name="Goolsby J.A."/>
            <person name="Tidwell J."/>
            <person name="Bellgard S.E."/>
            <person name="Bellgard M.I."/>
        </authorList>
    </citation>
    <scope>NUCLEOTIDE SEQUENCE</scope>
    <source>
        <tissue evidence="1">Shoot tissue taken approximately 20 cm above the soil surface</tissue>
    </source>
</reference>
<accession>A0A0A9HBX7</accession>
<protein>
    <submittedName>
        <fullName evidence="1">Uncharacterized protein</fullName>
    </submittedName>
</protein>
<proteinExistence type="predicted"/>